<dbReference type="Pfam" id="PF03748">
    <property type="entry name" value="FliL"/>
    <property type="match status" value="1"/>
</dbReference>
<dbReference type="Proteomes" id="UP001595617">
    <property type="component" value="Unassembled WGS sequence"/>
</dbReference>
<comment type="function">
    <text evidence="1 10">Controls the rotational direction of flagella during chemotaxis.</text>
</comment>
<evidence type="ECO:0000256" key="3">
    <source>
        <dbReference type="ARBA" id="ARBA00008281"/>
    </source>
</evidence>
<keyword evidence="11" id="KW-0966">Cell projection</keyword>
<evidence type="ECO:0000256" key="1">
    <source>
        <dbReference type="ARBA" id="ARBA00002254"/>
    </source>
</evidence>
<protein>
    <recommendedName>
        <fullName evidence="10">Flagellar protein FliL</fullName>
    </recommendedName>
</protein>
<keyword evidence="6 10" id="KW-0812">Transmembrane</keyword>
<keyword evidence="7 10" id="KW-0283">Flagellar rotation</keyword>
<evidence type="ECO:0000256" key="6">
    <source>
        <dbReference type="ARBA" id="ARBA00022692"/>
    </source>
</evidence>
<evidence type="ECO:0000313" key="12">
    <source>
        <dbReference type="Proteomes" id="UP001595617"/>
    </source>
</evidence>
<feature type="transmembrane region" description="Helical" evidence="10">
    <location>
        <begin position="21"/>
        <end position="43"/>
    </location>
</feature>
<keyword evidence="11" id="KW-0969">Cilium</keyword>
<feature type="transmembrane region" description="Helical" evidence="10">
    <location>
        <begin position="63"/>
        <end position="80"/>
    </location>
</feature>
<proteinExistence type="inferred from homology"/>
<name>A0ABV8A147_9GAMM</name>
<evidence type="ECO:0000256" key="9">
    <source>
        <dbReference type="ARBA" id="ARBA00023136"/>
    </source>
</evidence>
<dbReference type="RefSeq" id="WP_380696422.1">
    <property type="nucleotide sequence ID" value="NZ_JBHRYR010000003.1"/>
</dbReference>
<reference evidence="12" key="1">
    <citation type="journal article" date="2019" name="Int. J. Syst. Evol. Microbiol.">
        <title>The Global Catalogue of Microorganisms (GCM) 10K type strain sequencing project: providing services to taxonomists for standard genome sequencing and annotation.</title>
        <authorList>
            <consortium name="The Broad Institute Genomics Platform"/>
            <consortium name="The Broad Institute Genome Sequencing Center for Infectious Disease"/>
            <person name="Wu L."/>
            <person name="Ma J."/>
        </authorList>
    </citation>
    <scope>NUCLEOTIDE SEQUENCE [LARGE SCALE GENOMIC DNA]</scope>
    <source>
        <strain evidence="12">IBRC 10765</strain>
    </source>
</reference>
<keyword evidence="10" id="KW-0997">Cell inner membrane</keyword>
<dbReference type="PANTHER" id="PTHR35091">
    <property type="entry name" value="FLAGELLAR PROTEIN FLIL"/>
    <property type="match status" value="1"/>
</dbReference>
<comment type="subcellular location">
    <subcellularLocation>
        <location evidence="10">Cell inner membrane</location>
    </subcellularLocation>
    <subcellularLocation>
        <location evidence="2">Cell membrane</location>
        <topology evidence="2">Single-pass membrane protein</topology>
    </subcellularLocation>
</comment>
<evidence type="ECO:0000256" key="5">
    <source>
        <dbReference type="ARBA" id="ARBA00022500"/>
    </source>
</evidence>
<gene>
    <name evidence="11" type="primary">fliL</name>
    <name evidence="11" type="ORF">ACFOOG_10955</name>
</gene>
<evidence type="ECO:0000256" key="2">
    <source>
        <dbReference type="ARBA" id="ARBA00004162"/>
    </source>
</evidence>
<comment type="caution">
    <text evidence="11">The sequence shown here is derived from an EMBL/GenBank/DDBJ whole genome shotgun (WGS) entry which is preliminary data.</text>
</comment>
<organism evidence="11 12">
    <name type="scientific">Saccharospirillum mangrovi</name>
    <dbReference type="NCBI Taxonomy" id="2161747"/>
    <lineage>
        <taxon>Bacteria</taxon>
        <taxon>Pseudomonadati</taxon>
        <taxon>Pseudomonadota</taxon>
        <taxon>Gammaproteobacteria</taxon>
        <taxon>Oceanospirillales</taxon>
        <taxon>Saccharospirillaceae</taxon>
        <taxon>Saccharospirillum</taxon>
    </lineage>
</organism>
<dbReference type="EMBL" id="JBHRYR010000003">
    <property type="protein sequence ID" value="MFC3853351.1"/>
    <property type="molecule type" value="Genomic_DNA"/>
</dbReference>
<comment type="similarity">
    <text evidence="3 10">Belongs to the FliL family.</text>
</comment>
<sequence>MTEQANEENGTPGKKRTILKILLMALGLILVIGLSVGLTLFFTRGWGGNVDPADAPLEQQGGLAYYMALTPEFIVTYTINSRQRFLRTDLSVRTRDTRVLDVLTQHMPVVRNAIIETLGEQEFDDLQSEVGREQLVAVITDSVNEVLVNITGEPGIDAVLFTNYVVQ</sequence>
<evidence type="ECO:0000256" key="8">
    <source>
        <dbReference type="ARBA" id="ARBA00022989"/>
    </source>
</evidence>
<evidence type="ECO:0000256" key="10">
    <source>
        <dbReference type="RuleBase" id="RU364125"/>
    </source>
</evidence>
<evidence type="ECO:0000256" key="4">
    <source>
        <dbReference type="ARBA" id="ARBA00022475"/>
    </source>
</evidence>
<comment type="caution">
    <text evidence="10">Lacks conserved residue(s) required for the propagation of feature annotation.</text>
</comment>
<evidence type="ECO:0000313" key="11">
    <source>
        <dbReference type="EMBL" id="MFC3853351.1"/>
    </source>
</evidence>
<accession>A0ABV8A147</accession>
<keyword evidence="8 10" id="KW-1133">Transmembrane helix</keyword>
<dbReference type="InterPro" id="IPR005503">
    <property type="entry name" value="FliL"/>
</dbReference>
<keyword evidence="12" id="KW-1185">Reference proteome</keyword>
<dbReference type="PANTHER" id="PTHR35091:SF2">
    <property type="entry name" value="FLAGELLAR PROTEIN FLIL"/>
    <property type="match status" value="1"/>
</dbReference>
<keyword evidence="9 10" id="KW-0472">Membrane</keyword>
<keyword evidence="11" id="KW-0282">Flagellum</keyword>
<keyword evidence="4" id="KW-1003">Cell membrane</keyword>
<evidence type="ECO:0000256" key="7">
    <source>
        <dbReference type="ARBA" id="ARBA00022779"/>
    </source>
</evidence>
<keyword evidence="5 10" id="KW-0145">Chemotaxis</keyword>